<dbReference type="Gene3D" id="2.30.29.30">
    <property type="entry name" value="Pleckstrin-homology domain (PH domain)/Phosphotyrosine-binding domain (PTB)"/>
    <property type="match status" value="2"/>
</dbReference>
<feature type="coiled-coil region" evidence="1">
    <location>
        <begin position="1453"/>
        <end position="1480"/>
    </location>
</feature>
<feature type="coiled-coil region" evidence="1">
    <location>
        <begin position="684"/>
        <end position="750"/>
    </location>
</feature>
<accession>A0A9N9TES8</accession>
<dbReference type="SMART" id="SM00233">
    <property type="entry name" value="PH"/>
    <property type="match status" value="2"/>
</dbReference>
<organism evidence="4 5">
    <name type="scientific">Phyllotreta striolata</name>
    <name type="common">Striped flea beetle</name>
    <name type="synonym">Crioceris striolata</name>
    <dbReference type="NCBI Taxonomy" id="444603"/>
    <lineage>
        <taxon>Eukaryota</taxon>
        <taxon>Metazoa</taxon>
        <taxon>Ecdysozoa</taxon>
        <taxon>Arthropoda</taxon>
        <taxon>Hexapoda</taxon>
        <taxon>Insecta</taxon>
        <taxon>Pterygota</taxon>
        <taxon>Neoptera</taxon>
        <taxon>Endopterygota</taxon>
        <taxon>Coleoptera</taxon>
        <taxon>Polyphaga</taxon>
        <taxon>Cucujiformia</taxon>
        <taxon>Chrysomeloidea</taxon>
        <taxon>Chrysomelidae</taxon>
        <taxon>Galerucinae</taxon>
        <taxon>Alticini</taxon>
        <taxon>Phyllotreta</taxon>
    </lineage>
</organism>
<dbReference type="PANTHER" id="PTHR17271">
    <property type="entry name" value="PLECKSTRIN HOMOLOGY PH DOMAIN-CONTAINING PROTEIN"/>
    <property type="match status" value="1"/>
</dbReference>
<dbReference type="PANTHER" id="PTHR17271:SF1">
    <property type="entry name" value="PROTEIN OUTSPREAD"/>
    <property type="match status" value="1"/>
</dbReference>
<dbReference type="Proteomes" id="UP001153712">
    <property type="component" value="Chromosome 1"/>
</dbReference>
<feature type="non-terminal residue" evidence="4">
    <location>
        <position position="1572"/>
    </location>
</feature>
<keyword evidence="5" id="KW-1185">Reference proteome</keyword>
<feature type="domain" description="PH" evidence="3">
    <location>
        <begin position="40"/>
        <end position="146"/>
    </location>
</feature>
<dbReference type="Pfam" id="PF00169">
    <property type="entry name" value="PH"/>
    <property type="match status" value="2"/>
</dbReference>
<feature type="compositionally biased region" description="Polar residues" evidence="2">
    <location>
        <begin position="394"/>
        <end position="417"/>
    </location>
</feature>
<evidence type="ECO:0000313" key="5">
    <source>
        <dbReference type="Proteomes" id="UP001153712"/>
    </source>
</evidence>
<dbReference type="InterPro" id="IPR052223">
    <property type="entry name" value="Actin_Cytoskeleton_Reg"/>
</dbReference>
<feature type="compositionally biased region" description="Basic and acidic residues" evidence="2">
    <location>
        <begin position="420"/>
        <end position="434"/>
    </location>
</feature>
<evidence type="ECO:0000256" key="1">
    <source>
        <dbReference type="SAM" id="Coils"/>
    </source>
</evidence>
<dbReference type="GO" id="GO:0015629">
    <property type="term" value="C:actin cytoskeleton"/>
    <property type="evidence" value="ECO:0007669"/>
    <property type="project" value="TreeGrafter"/>
</dbReference>
<dbReference type="PROSITE" id="PS50003">
    <property type="entry name" value="PH_DOMAIN"/>
    <property type="match status" value="2"/>
</dbReference>
<dbReference type="OrthoDB" id="9942268at2759"/>
<proteinExistence type="predicted"/>
<reference evidence="4" key="1">
    <citation type="submission" date="2022-01" db="EMBL/GenBank/DDBJ databases">
        <authorList>
            <person name="King R."/>
        </authorList>
    </citation>
    <scope>NUCLEOTIDE SEQUENCE</scope>
</reference>
<dbReference type="InterPro" id="IPR011993">
    <property type="entry name" value="PH-like_dom_sf"/>
</dbReference>
<gene>
    <name evidence="4" type="ORF">PHYEVI_LOCUS826</name>
</gene>
<feature type="compositionally biased region" description="Basic and acidic residues" evidence="2">
    <location>
        <begin position="805"/>
        <end position="819"/>
    </location>
</feature>
<feature type="compositionally biased region" description="Basic and acidic residues" evidence="2">
    <location>
        <begin position="195"/>
        <end position="210"/>
    </location>
</feature>
<keyword evidence="1" id="KW-0175">Coiled coil</keyword>
<evidence type="ECO:0000313" key="4">
    <source>
        <dbReference type="EMBL" id="CAG9854363.1"/>
    </source>
</evidence>
<dbReference type="EMBL" id="OU900094">
    <property type="protein sequence ID" value="CAG9854363.1"/>
    <property type="molecule type" value="Genomic_DNA"/>
</dbReference>
<dbReference type="GO" id="GO:0051015">
    <property type="term" value="F:actin filament binding"/>
    <property type="evidence" value="ECO:0007669"/>
    <property type="project" value="TreeGrafter"/>
</dbReference>
<dbReference type="CDD" id="cd01236">
    <property type="entry name" value="PH_RIP"/>
    <property type="match status" value="1"/>
</dbReference>
<dbReference type="SUPFAM" id="SSF50729">
    <property type="entry name" value="PH domain-like"/>
    <property type="match status" value="2"/>
</dbReference>
<feature type="domain" description="PH" evidence="3">
    <location>
        <begin position="297"/>
        <end position="391"/>
    </location>
</feature>
<protein>
    <recommendedName>
        <fullName evidence="3">PH domain-containing protein</fullName>
    </recommendedName>
</protein>
<evidence type="ECO:0000259" key="3">
    <source>
        <dbReference type="PROSITE" id="PS50003"/>
    </source>
</evidence>
<dbReference type="InterPro" id="IPR001849">
    <property type="entry name" value="PH_domain"/>
</dbReference>
<evidence type="ECO:0000256" key="2">
    <source>
        <dbReference type="SAM" id="MobiDB-lite"/>
    </source>
</evidence>
<name>A0A9N9TES8_PHYSR</name>
<sequence length="1572" mass="179271">MSQCKKFTPNIFYKTKCSNCFRQKEEHSAEALESNRASRSVARRGYLFVAPDWDFSVPLNRTKRWQRRWFVLYDDGELNYSVDEHPDTVPQGSVDMCKVLEVTGAEQVTGHPHSLALTSPDRVTFVKATSREEARWWAELLAVFPRRHKRSATFPGGRASPSLPQLGRSASPQPPRPRDLPVTGPSPRANFETPPLKEERESPAREHDACKSAAATPARSLPIETPAPGVLTPYLRPDYLVSSGSPPTRDKLRCDDKARARTNWRNERLRDIATSLTEHRPPAAESTTLTLPAEGLLHLKKGWLWQKITDSEWIRRWTVLCYPTIQLFQDQDEQNNAKLTIELSTITNCVEVPTNCKYGFEIRWSGQALILSAVTQSIRYNWLQALRQAANLSSDGTNTIGSPISPTTPKSLLASASSDEEYKTASEGGRRGSEDWGELSPSPPLNRLSFNKVKDRARLRPRLPRCQSRHSTVDSTSTDELDCAKEPDSVHVHNAINAKQTDEIAELHKKLQKAEDEARLLQEEIARLKKFQSDAAVREKKSKEMLSNLEQVEIELNQRNSQMEIDFLKEQRALQRRLLEAEYVARLHEEKCDILAKDLQVKQKELLGLQDEVFASNKKLNEERDETGRLHDKIRELEGKSNRKSKVYQTDSINELIDINMDIDVDEMNPNELKEYCLDLQSRFERAVQEIRAMKRALRDCEEKCDVLEITNGRLQGVMEAREQERESEVKLLSQRLDHLTTKLIATEKQLKAKSKSEARDKRKSLSLKGRESFSINKELEDKITELEAKIIALERGKSKRAYKRDRSSDRSSPVDKSLRRNRRKSLDSATTSESMKLLMRLSSLETKVTNASDESLNTLQGSTMDLSAKSEQLHSNNNNKSLDFDVLLSTAKLKVNECLNNVYLLKNHRKRASSPNMDKLVAIENSLNELLDILNKRDCAIAADEIDVINTSAGAVVKQLQNLLVDKLASLAEKKRLLKENNNWDTAGRLQILAEKVAYENILVNRIQEALVSPATGEAICERLANKEIRETACLIIGLQNKLNNSSTAQQPSCRTSAEYLSKILAKCLVSAAHGFKSCKNFVAIQGTSINLLCDEKRHLDSLLASYKSIKLPQLAESLALETVNQSCRIDSATNEMTKNAREVVDAELVRSEVDHVFLKAARMFQSNLDADHAFFFSFFASERAALELWSDSVGEHLSKEINKSVAELTELYQNNLNKFLKQNWGCRVESEHNSRITTKMLHEYAEVIAHKALIDARIAVLNGQYVPDDCRDSRNSLDCWLENEKYWSLLEDQSLLQINQSLEAEFNCMIDRFSEECYALISRPELEELVGLLNEMSSRIADVQKHLEVPVNEDDAVVENWNDVCQKCTSLKNSLEDIHKTLNESTSKKYNVLDDERPIYLRSEYLPQVENLHSAYRRALATCQYRHKELDVEQLQQLCERVLATMEQWYLRTINELREAHSREVEILKQEKEQALAEETQATLAALDAMRKAHVAEVQREVAKFKQDFIRQHRDRDRDLIDFSEKLSMKSLEVAALEERLDSATRQLANAQQHILKLERNPQIPAIQVI</sequence>
<feature type="coiled-coil region" evidence="1">
    <location>
        <begin position="497"/>
        <end position="566"/>
    </location>
</feature>
<feature type="coiled-coil region" evidence="1">
    <location>
        <begin position="1529"/>
        <end position="1563"/>
    </location>
</feature>
<feature type="region of interest" description="Disordered" evidence="2">
    <location>
        <begin position="800"/>
        <end position="833"/>
    </location>
</feature>
<feature type="region of interest" description="Disordered" evidence="2">
    <location>
        <begin position="394"/>
        <end position="453"/>
    </location>
</feature>
<feature type="region of interest" description="Disordered" evidence="2">
    <location>
        <begin position="151"/>
        <end position="225"/>
    </location>
</feature>